<dbReference type="PANTHER" id="PTHR24302:SF15">
    <property type="entry name" value="FATTY-ACID PEROXYGENASE"/>
    <property type="match status" value="1"/>
</dbReference>
<dbReference type="PROSITE" id="PS00086">
    <property type="entry name" value="CYTOCHROME_P450"/>
    <property type="match status" value="1"/>
</dbReference>
<dbReference type="Gene3D" id="1.10.630.10">
    <property type="entry name" value="Cytochrome P450"/>
    <property type="match status" value="1"/>
</dbReference>
<dbReference type="InterPro" id="IPR002401">
    <property type="entry name" value="Cyt_P450_E_grp-I"/>
</dbReference>
<dbReference type="InterPro" id="IPR036396">
    <property type="entry name" value="Cyt_P450_sf"/>
</dbReference>
<protein>
    <recommendedName>
        <fullName evidence="13">Cytochrome P450</fullName>
    </recommendedName>
</protein>
<evidence type="ECO:0000256" key="4">
    <source>
        <dbReference type="ARBA" id="ARBA00023002"/>
    </source>
</evidence>
<dbReference type="GO" id="GO:0008395">
    <property type="term" value="F:steroid hydroxylase activity"/>
    <property type="evidence" value="ECO:0007669"/>
    <property type="project" value="TreeGrafter"/>
</dbReference>
<evidence type="ECO:0000256" key="10">
    <source>
        <dbReference type="SAM" id="MobiDB-lite"/>
    </source>
</evidence>
<dbReference type="PRINTS" id="PR00463">
    <property type="entry name" value="EP450I"/>
</dbReference>
<organism evidence="11">
    <name type="scientific">Medioppia subpectinata</name>
    <dbReference type="NCBI Taxonomy" id="1979941"/>
    <lineage>
        <taxon>Eukaryota</taxon>
        <taxon>Metazoa</taxon>
        <taxon>Ecdysozoa</taxon>
        <taxon>Arthropoda</taxon>
        <taxon>Chelicerata</taxon>
        <taxon>Arachnida</taxon>
        <taxon>Acari</taxon>
        <taxon>Acariformes</taxon>
        <taxon>Sarcoptiformes</taxon>
        <taxon>Oribatida</taxon>
        <taxon>Brachypylina</taxon>
        <taxon>Oppioidea</taxon>
        <taxon>Oppiidae</taxon>
        <taxon>Medioppia</taxon>
    </lineage>
</organism>
<dbReference type="OrthoDB" id="6408550at2759"/>
<feature type="non-terminal residue" evidence="11">
    <location>
        <position position="1"/>
    </location>
</feature>
<dbReference type="SUPFAM" id="SSF48264">
    <property type="entry name" value="Cytochrome P450"/>
    <property type="match status" value="1"/>
</dbReference>
<evidence type="ECO:0000256" key="5">
    <source>
        <dbReference type="ARBA" id="ARBA00023004"/>
    </source>
</evidence>
<evidence type="ECO:0000256" key="6">
    <source>
        <dbReference type="ARBA" id="ARBA00023033"/>
    </source>
</evidence>
<accession>A0A7R9L4D0</accession>
<gene>
    <name evidence="11" type="ORF">OSB1V03_LOCUS15290</name>
</gene>
<dbReference type="GO" id="GO:0005506">
    <property type="term" value="F:iron ion binding"/>
    <property type="evidence" value="ECO:0007669"/>
    <property type="project" value="InterPro"/>
</dbReference>
<evidence type="ECO:0000313" key="11">
    <source>
        <dbReference type="EMBL" id="CAD7634898.1"/>
    </source>
</evidence>
<reference evidence="11" key="1">
    <citation type="submission" date="2020-11" db="EMBL/GenBank/DDBJ databases">
        <authorList>
            <person name="Tran Van P."/>
        </authorList>
    </citation>
    <scope>NUCLEOTIDE SEQUENCE</scope>
</reference>
<dbReference type="AlphaFoldDB" id="A0A7R9L4D0"/>
<dbReference type="PANTHER" id="PTHR24302">
    <property type="entry name" value="CYTOCHROME P450 FAMILY 3"/>
    <property type="match status" value="1"/>
</dbReference>
<proteinExistence type="inferred from homology"/>
<dbReference type="CDD" id="cd11055">
    <property type="entry name" value="CYP3A-like"/>
    <property type="match status" value="1"/>
</dbReference>
<evidence type="ECO:0008006" key="13">
    <source>
        <dbReference type="Google" id="ProtNLM"/>
    </source>
</evidence>
<keyword evidence="4 9" id="KW-0560">Oxidoreductase</keyword>
<dbReference type="InterPro" id="IPR001128">
    <property type="entry name" value="Cyt_P450"/>
</dbReference>
<keyword evidence="6 9" id="KW-0503">Monooxygenase</keyword>
<evidence type="ECO:0000256" key="9">
    <source>
        <dbReference type="RuleBase" id="RU000461"/>
    </source>
</evidence>
<feature type="region of interest" description="Disordered" evidence="10">
    <location>
        <begin position="259"/>
        <end position="280"/>
    </location>
</feature>
<dbReference type="GO" id="GO:0016705">
    <property type="term" value="F:oxidoreductase activity, acting on paired donors, with incorporation or reduction of molecular oxygen"/>
    <property type="evidence" value="ECO:0007669"/>
    <property type="project" value="InterPro"/>
</dbReference>
<evidence type="ECO:0000313" key="12">
    <source>
        <dbReference type="Proteomes" id="UP000759131"/>
    </source>
</evidence>
<dbReference type="PRINTS" id="PR00385">
    <property type="entry name" value="P450"/>
</dbReference>
<sequence>YLRRQWTYWARQGLPSKNHPDVVGFFKNHHEWTLEQVNKYGRVYGTYTMITSPAIIVSEPDLLRDITTKDFSNFPDRRHFHTGSSPIGQSLFLMPGNDDWKRQRSILSPAFTSGKLRAMMAQIDDISDKLVVNLNEFARKGETVDMRKYIGAFAMDVISACAYGINPESINNPDHPVVTNAMKILNIDVGVGFITSVMFPKLAKLLGCEPFDIKAVKYFDELTNQILSERKTRNKYTANDKSKRRTDFIQLMIDSEETEDKDNGYNSISDGETEAADNHQTVPKKSVGTLSADELTAQSIFFFIAGYDTTSAAITHAIYYLSEHKDCQQILYEELQTCNEFTYENLSQLKYLNAVINETLRLAPSLTRVQRECLSDYKLGNTGITIPKGASVEILPYALHRQADLWPNPNDFIPDRFLNPVHHPYAFMPFGGGPRLCIGQRFALNEMRMCLAKLVNSMEFTPSQNKTKLEYFNGSILMSPKSLMVNLEIRN</sequence>
<dbReference type="InterPro" id="IPR050705">
    <property type="entry name" value="Cytochrome_P450_3A"/>
</dbReference>
<dbReference type="EMBL" id="CAJPIZ010015559">
    <property type="protein sequence ID" value="CAG2115328.1"/>
    <property type="molecule type" value="Genomic_DNA"/>
</dbReference>
<evidence type="ECO:0000256" key="1">
    <source>
        <dbReference type="ARBA" id="ARBA00010617"/>
    </source>
</evidence>
<evidence type="ECO:0000256" key="8">
    <source>
        <dbReference type="PIRSR" id="PIRSR602401-1"/>
    </source>
</evidence>
<keyword evidence="3 8" id="KW-0479">Metal-binding</keyword>
<evidence type="ECO:0000256" key="7">
    <source>
        <dbReference type="ARBA" id="ARBA00043906"/>
    </source>
</evidence>
<dbReference type="InterPro" id="IPR017972">
    <property type="entry name" value="Cyt_P450_CS"/>
</dbReference>
<comment type="function">
    <text evidence="7">Cytochromes P450 are a group of heme-thiolate monooxygenases. They oxidize a variety of structurally unrelated compounds, including steroids, fatty acids, and xenobiotics.</text>
</comment>
<feature type="binding site" description="axial binding residue" evidence="8">
    <location>
        <position position="437"/>
    </location>
    <ligand>
        <name>heme</name>
        <dbReference type="ChEBI" id="CHEBI:30413"/>
    </ligand>
    <ligandPart>
        <name>Fe</name>
        <dbReference type="ChEBI" id="CHEBI:18248"/>
    </ligandPart>
</feature>
<dbReference type="Pfam" id="PF00067">
    <property type="entry name" value="p450"/>
    <property type="match status" value="1"/>
</dbReference>
<evidence type="ECO:0000256" key="2">
    <source>
        <dbReference type="ARBA" id="ARBA00022617"/>
    </source>
</evidence>
<dbReference type="EMBL" id="OC870134">
    <property type="protein sequence ID" value="CAD7634898.1"/>
    <property type="molecule type" value="Genomic_DNA"/>
</dbReference>
<dbReference type="GO" id="GO:0020037">
    <property type="term" value="F:heme binding"/>
    <property type="evidence" value="ECO:0007669"/>
    <property type="project" value="InterPro"/>
</dbReference>
<name>A0A7R9L4D0_9ACAR</name>
<keyword evidence="2 8" id="KW-0349">Heme</keyword>
<evidence type="ECO:0000256" key="3">
    <source>
        <dbReference type="ARBA" id="ARBA00022723"/>
    </source>
</evidence>
<comment type="cofactor">
    <cofactor evidence="8">
        <name>heme</name>
        <dbReference type="ChEBI" id="CHEBI:30413"/>
    </cofactor>
</comment>
<dbReference type="Proteomes" id="UP000759131">
    <property type="component" value="Unassembled WGS sequence"/>
</dbReference>
<comment type="similarity">
    <text evidence="1 9">Belongs to the cytochrome P450 family.</text>
</comment>
<keyword evidence="12" id="KW-1185">Reference proteome</keyword>
<keyword evidence="5 8" id="KW-0408">Iron</keyword>